<proteinExistence type="predicted"/>
<reference evidence="4" key="3">
    <citation type="submission" date="2018-11" db="EMBL/GenBank/DDBJ databases">
        <title>Proposal to divide the Flavobacteriaceae and reorganize its genera based on Amino Acid Identity values calculated from whole genome sequences.</title>
        <authorList>
            <person name="Nicholson A.C."/>
            <person name="Gulvik C.A."/>
            <person name="Whitney A.M."/>
            <person name="Humrighouse B.W."/>
            <person name="Bell M."/>
            <person name="Holmes B."/>
            <person name="Steigerwalt A.G."/>
            <person name="Villarma A."/>
            <person name="Sheth M."/>
            <person name="Batra D."/>
            <person name="Pryor J."/>
            <person name="Bernardet J.-F."/>
            <person name="Hugo C."/>
            <person name="Kampfer P."/>
            <person name="Newman J."/>
            <person name="McQuiston J.R."/>
        </authorList>
    </citation>
    <scope>NUCLEOTIDE SEQUENCE [LARGE SCALE GENOMIC DNA]</scope>
    <source>
        <strain evidence="4">G0188</strain>
    </source>
</reference>
<protein>
    <submittedName>
        <fullName evidence="2">Uncharacterized protein</fullName>
    </submittedName>
</protein>
<dbReference type="Proteomes" id="UP000273270">
    <property type="component" value="Chromosome"/>
</dbReference>
<dbReference type="EMBL" id="UFVQ01000003">
    <property type="protein sequence ID" value="STD12713.1"/>
    <property type="molecule type" value="Genomic_DNA"/>
</dbReference>
<dbReference type="RefSeq" id="WP_123877621.1">
    <property type="nucleotide sequence ID" value="NZ_CP033920.1"/>
</dbReference>
<dbReference type="Proteomes" id="UP000255224">
    <property type="component" value="Unassembled WGS sequence"/>
</dbReference>
<dbReference type="OrthoDB" id="1363959at2"/>
<dbReference type="AlphaFoldDB" id="A0A376ESA9"/>
<accession>A0A3G6LXA2</accession>
<accession>A0A376ESA9</accession>
<reference evidence="1" key="2">
    <citation type="submission" date="2018-11" db="EMBL/GenBank/DDBJ databases">
        <title>Proposal to divide the Flavobacteriaceae and reorganize its genera based on Amino Acid Identity values calculated from whole genome sequences.</title>
        <authorList>
            <person name="Nicholson A.C."/>
            <person name="Gulvik C.A."/>
            <person name="Whitney A.M."/>
            <person name="Humrighouse B.W."/>
            <person name="Bell M."/>
            <person name="Holmes B."/>
            <person name="Steigerwalt A."/>
            <person name="Villarma A."/>
            <person name="Sheth M."/>
            <person name="Batra D."/>
            <person name="Pryor J."/>
            <person name="Bernardet J.-F."/>
            <person name="Hugo C."/>
            <person name="Kampfer P."/>
            <person name="Newman J."/>
            <person name="Mcquiston J.R."/>
        </authorList>
    </citation>
    <scope>NUCLEOTIDE SEQUENCE [LARGE SCALE GENOMIC DNA]</scope>
    <source>
        <strain evidence="1">G0188</strain>
    </source>
</reference>
<evidence type="ECO:0000313" key="1">
    <source>
        <dbReference type="EMBL" id="AZA47910.1"/>
    </source>
</evidence>
<keyword evidence="4" id="KW-1185">Reference proteome</keyword>
<dbReference type="KEGG" id="ccau:EG346_06780"/>
<name>A0A376ESA9_CHRCU</name>
<evidence type="ECO:0000313" key="4">
    <source>
        <dbReference type="Proteomes" id="UP000273270"/>
    </source>
</evidence>
<evidence type="ECO:0000313" key="2">
    <source>
        <dbReference type="EMBL" id="STD12713.1"/>
    </source>
</evidence>
<reference evidence="2 3" key="1">
    <citation type="submission" date="2018-06" db="EMBL/GenBank/DDBJ databases">
        <authorList>
            <consortium name="Pathogen Informatics"/>
            <person name="Doyle S."/>
        </authorList>
    </citation>
    <scope>NUCLEOTIDE SEQUENCE [LARGE SCALE GENOMIC DNA]</scope>
    <source>
        <strain evidence="2 3">NCTC13533</strain>
    </source>
</reference>
<dbReference type="EMBL" id="CP033920">
    <property type="protein sequence ID" value="AZA47910.1"/>
    <property type="molecule type" value="Genomic_DNA"/>
</dbReference>
<gene>
    <name evidence="1" type="ORF">EG346_06780</name>
    <name evidence="2" type="ORF">NCTC13533_05279</name>
</gene>
<organism evidence="2 3">
    <name type="scientific">Chryseobacterium carnipullorum</name>
    <dbReference type="NCBI Taxonomy" id="1124835"/>
    <lineage>
        <taxon>Bacteria</taxon>
        <taxon>Pseudomonadati</taxon>
        <taxon>Bacteroidota</taxon>
        <taxon>Flavobacteriia</taxon>
        <taxon>Flavobacteriales</taxon>
        <taxon>Weeksellaceae</taxon>
        <taxon>Chryseobacterium group</taxon>
        <taxon>Chryseobacterium</taxon>
    </lineage>
</organism>
<sequence>METLLQSRDQLVYAEVYISDMLSLKNIFLQSQTLQKLNQNFGVPFLLVKKKDTVLAFATLVLTEKAEIAFKIYESNLTEWEKKNFIFHAEHYFKKKTTANFRNPEQLKSSISRMVSWLNVG</sequence>
<evidence type="ECO:0000313" key="3">
    <source>
        <dbReference type="Proteomes" id="UP000255224"/>
    </source>
</evidence>